<evidence type="ECO:0000256" key="2">
    <source>
        <dbReference type="ARBA" id="ARBA00022840"/>
    </source>
</evidence>
<dbReference type="Pfam" id="PF00488">
    <property type="entry name" value="MutS_V"/>
    <property type="match status" value="1"/>
</dbReference>
<evidence type="ECO:0000256" key="3">
    <source>
        <dbReference type="ARBA" id="ARBA00023125"/>
    </source>
</evidence>
<accession>A0A644V0G0</accession>
<keyword evidence="5" id="KW-0540">Nuclease</keyword>
<dbReference type="GO" id="GO:0005524">
    <property type="term" value="F:ATP binding"/>
    <property type="evidence" value="ECO:0007669"/>
    <property type="project" value="UniProtKB-KW"/>
</dbReference>
<protein>
    <submittedName>
        <fullName evidence="5">Endonuclease MutS2</fullName>
        <ecNumber evidence="5">3.1.-.-</ecNumber>
    </submittedName>
</protein>
<keyword evidence="3" id="KW-0238">DNA-binding</keyword>
<evidence type="ECO:0000256" key="1">
    <source>
        <dbReference type="ARBA" id="ARBA00022741"/>
    </source>
</evidence>
<dbReference type="SUPFAM" id="SSF48334">
    <property type="entry name" value="DNA repair protein MutS, domain III"/>
    <property type="match status" value="1"/>
</dbReference>
<dbReference type="GO" id="GO:0004519">
    <property type="term" value="F:endonuclease activity"/>
    <property type="evidence" value="ECO:0007669"/>
    <property type="project" value="UniProtKB-KW"/>
</dbReference>
<gene>
    <name evidence="5" type="primary">mutS2_12</name>
    <name evidence="5" type="ORF">SDC9_30357</name>
</gene>
<proteinExistence type="predicted"/>
<keyword evidence="5" id="KW-0378">Hydrolase</keyword>
<keyword evidence="5" id="KW-0255">Endonuclease</keyword>
<dbReference type="InterPro" id="IPR027417">
    <property type="entry name" value="P-loop_NTPase"/>
</dbReference>
<evidence type="ECO:0000259" key="4">
    <source>
        <dbReference type="SMART" id="SM00534"/>
    </source>
</evidence>
<reference evidence="5" key="1">
    <citation type="submission" date="2019-08" db="EMBL/GenBank/DDBJ databases">
        <authorList>
            <person name="Kucharzyk K."/>
            <person name="Murdoch R.W."/>
            <person name="Higgins S."/>
            <person name="Loffler F."/>
        </authorList>
    </citation>
    <scope>NUCLEOTIDE SEQUENCE</scope>
</reference>
<feature type="domain" description="DNA mismatch repair proteins mutS family" evidence="4">
    <location>
        <begin position="263"/>
        <end position="444"/>
    </location>
</feature>
<dbReference type="InterPro" id="IPR000432">
    <property type="entry name" value="DNA_mismatch_repair_MutS_C"/>
</dbReference>
<dbReference type="AlphaFoldDB" id="A0A644V0G0"/>
<dbReference type="SMART" id="SM00534">
    <property type="entry name" value="MUTSac"/>
    <property type="match status" value="1"/>
</dbReference>
<dbReference type="SUPFAM" id="SSF52540">
    <property type="entry name" value="P-loop containing nucleoside triphosphate hydrolases"/>
    <property type="match status" value="1"/>
</dbReference>
<organism evidence="5">
    <name type="scientific">bioreactor metagenome</name>
    <dbReference type="NCBI Taxonomy" id="1076179"/>
    <lineage>
        <taxon>unclassified sequences</taxon>
        <taxon>metagenomes</taxon>
        <taxon>ecological metagenomes</taxon>
    </lineage>
</organism>
<dbReference type="GO" id="GO:0140664">
    <property type="term" value="F:ATP-dependent DNA damage sensor activity"/>
    <property type="evidence" value="ECO:0007669"/>
    <property type="project" value="InterPro"/>
</dbReference>
<dbReference type="Gene3D" id="3.40.50.300">
    <property type="entry name" value="P-loop containing nucleotide triphosphate hydrolases"/>
    <property type="match status" value="1"/>
</dbReference>
<dbReference type="PANTHER" id="PTHR11361:SF14">
    <property type="entry name" value="DNA MISMATCH REPAIR PROTEIN MUTS, TYPE 2"/>
    <property type="match status" value="1"/>
</dbReference>
<sequence length="450" mass="50664">MKLRTVTELPIGMRSLFANLELSSSISTHILLEREMSVSISKLASTYIQLEETLNSLSLADNYKKVSQLKESLFGVRDIRNTLNALMEGKIPDDIELFEIKNLALLSDSLIPVIRIFSDSFPKLPDLSDVVTILDPEGQRIPSFYIYDSYDSELSKLRKKLKSLEFFDEDLHSRCSLIEDRIRKELGNSLKGRLPDLVKALNNLAEIDIIIAKAELVRKWNLTIPAISKERTSYQGLFNPEISSALSLQGLEYQPVDVSLERESPVVLMGANMGGKSVTLRTLVLSQYMFQFGFGVPARSAEIVPVHFIHYLSGDYQDVNKGLSSFAAEMRKIDNLLKQSTETASILALLDEPARTTNPYEGRVLVESLITMLKSRKLLTLIASHYNVTAKGCFKLRVRGFVNGKMNYELIHTDDSDAPREAINIAKSLGIDSEWMEEASRLLDNYKETI</sequence>
<evidence type="ECO:0000313" key="5">
    <source>
        <dbReference type="EMBL" id="MPL84392.1"/>
    </source>
</evidence>
<dbReference type="EMBL" id="VSSQ01000189">
    <property type="protein sequence ID" value="MPL84392.1"/>
    <property type="molecule type" value="Genomic_DNA"/>
</dbReference>
<comment type="caution">
    <text evidence="5">The sequence shown here is derived from an EMBL/GenBank/DDBJ whole genome shotgun (WGS) entry which is preliminary data.</text>
</comment>
<dbReference type="EC" id="3.1.-.-" evidence="5"/>
<keyword evidence="1" id="KW-0547">Nucleotide-binding</keyword>
<keyword evidence="2" id="KW-0067">ATP-binding</keyword>
<dbReference type="InterPro" id="IPR045076">
    <property type="entry name" value="MutS"/>
</dbReference>
<dbReference type="InterPro" id="IPR036187">
    <property type="entry name" value="DNA_mismatch_repair_MutS_sf"/>
</dbReference>
<name>A0A644V0G0_9ZZZZ</name>
<dbReference type="GO" id="GO:0016787">
    <property type="term" value="F:hydrolase activity"/>
    <property type="evidence" value="ECO:0007669"/>
    <property type="project" value="UniProtKB-KW"/>
</dbReference>
<dbReference type="GO" id="GO:0006298">
    <property type="term" value="P:mismatch repair"/>
    <property type="evidence" value="ECO:0007669"/>
    <property type="project" value="InterPro"/>
</dbReference>
<dbReference type="PANTHER" id="PTHR11361">
    <property type="entry name" value="DNA MISMATCH REPAIR PROTEIN MUTS FAMILY MEMBER"/>
    <property type="match status" value="1"/>
</dbReference>
<dbReference type="GO" id="GO:0030983">
    <property type="term" value="F:mismatched DNA binding"/>
    <property type="evidence" value="ECO:0007669"/>
    <property type="project" value="InterPro"/>
</dbReference>